<proteinExistence type="predicted"/>
<dbReference type="AlphaFoldDB" id="A0AAU8NHW4"/>
<reference evidence="1" key="1">
    <citation type="submission" date="2024-05" db="EMBL/GenBank/DDBJ databases">
        <title>Draft genome assemblies of 36 bacteria isolated from hibernating arctic ground squirrels.</title>
        <authorList>
            <person name="McKee H."/>
            <person name="Mullen L."/>
            <person name="Drown D.M."/>
            <person name="Duddleston K.N."/>
        </authorList>
    </citation>
    <scope>NUCLEOTIDE SEQUENCE</scope>
    <source>
        <strain evidence="1">AN1007</strain>
    </source>
</reference>
<protein>
    <submittedName>
        <fullName evidence="1">Uncharacterized protein</fullName>
    </submittedName>
</protein>
<accession>A0AAU8NHW4</accession>
<name>A0AAU8NHW4_9BACL</name>
<sequence length="74" mass="8506">MKEYAVYKGDKLIVMGTAFQCAQKMGVSEKYIYWLTMPTAKRRFAQRKNPHRCTVAVVIDDDDTEEGIQTGRIC</sequence>
<organism evidence="1">
    <name type="scientific">Paenibacillus sp. AN1007</name>
    <dbReference type="NCBI Taxonomy" id="3151385"/>
    <lineage>
        <taxon>Bacteria</taxon>
        <taxon>Bacillati</taxon>
        <taxon>Bacillota</taxon>
        <taxon>Bacilli</taxon>
        <taxon>Bacillales</taxon>
        <taxon>Paenibacillaceae</taxon>
        <taxon>Paenibacillus</taxon>
    </lineage>
</organism>
<dbReference type="RefSeq" id="WP_366294359.1">
    <property type="nucleotide sequence ID" value="NZ_CP159992.1"/>
</dbReference>
<gene>
    <name evidence="1" type="ORF">ABXS70_05095</name>
</gene>
<evidence type="ECO:0000313" key="1">
    <source>
        <dbReference type="EMBL" id="XCP96092.1"/>
    </source>
</evidence>
<dbReference type="EMBL" id="CP159992">
    <property type="protein sequence ID" value="XCP96092.1"/>
    <property type="molecule type" value="Genomic_DNA"/>
</dbReference>